<gene>
    <name evidence="2" type="ORF">ROZALSC1DRAFT_29634</name>
</gene>
<accession>A0A4P9YH87</accession>
<proteinExistence type="predicted"/>
<sequence length="338" mass="38983">MEVDANGPANTTERQQPDFSFVDSRLVVFTPKEKGPTEETLNKWLEELYLPPTKVTSFTHPVKGPGTIYHFRVENREEVDQLTRKHEALVYLQDDEITAWQIKVLTFSSNVQELMKGGKNNDKLKTLLSLELKIPQKEIIRFSPIESPETGKYILHVATKATYEMIMTKRIRMLGDGDAELIGLIRRPPAPVVQNIVQIVHSDTPAFPKNQWADDTLKFLLQHRGVTRVRSANYERQEMRLYFDTEENMLSFINDSKLNLKGYEYKWQPKDATKEENEYLQVVYSERSRPRSDSISAQAPPKKGKEPIPARERSLSRTPKAQSSDEEDFDTPTCAHCR</sequence>
<dbReference type="AlphaFoldDB" id="A0A4P9YH87"/>
<protein>
    <submittedName>
        <fullName evidence="2">Uncharacterized protein</fullName>
    </submittedName>
</protein>
<dbReference type="Proteomes" id="UP000281549">
    <property type="component" value="Unassembled WGS sequence"/>
</dbReference>
<feature type="region of interest" description="Disordered" evidence="1">
    <location>
        <begin position="284"/>
        <end position="338"/>
    </location>
</feature>
<name>A0A4P9YH87_ROZAC</name>
<organism evidence="2 3">
    <name type="scientific">Rozella allomycis (strain CSF55)</name>
    <dbReference type="NCBI Taxonomy" id="988480"/>
    <lineage>
        <taxon>Eukaryota</taxon>
        <taxon>Fungi</taxon>
        <taxon>Fungi incertae sedis</taxon>
        <taxon>Cryptomycota</taxon>
        <taxon>Cryptomycota incertae sedis</taxon>
        <taxon>Rozella</taxon>
    </lineage>
</organism>
<dbReference type="EMBL" id="ML005392">
    <property type="protein sequence ID" value="RKP18695.1"/>
    <property type="molecule type" value="Genomic_DNA"/>
</dbReference>
<evidence type="ECO:0000313" key="3">
    <source>
        <dbReference type="Proteomes" id="UP000281549"/>
    </source>
</evidence>
<feature type="compositionally biased region" description="Basic and acidic residues" evidence="1">
    <location>
        <begin position="303"/>
        <end position="315"/>
    </location>
</feature>
<feature type="non-terminal residue" evidence="2">
    <location>
        <position position="338"/>
    </location>
</feature>
<evidence type="ECO:0000313" key="2">
    <source>
        <dbReference type="EMBL" id="RKP18695.1"/>
    </source>
</evidence>
<reference evidence="3" key="1">
    <citation type="journal article" date="2018" name="Nat. Microbiol.">
        <title>Leveraging single-cell genomics to expand the fungal tree of life.</title>
        <authorList>
            <person name="Ahrendt S.R."/>
            <person name="Quandt C.A."/>
            <person name="Ciobanu D."/>
            <person name="Clum A."/>
            <person name="Salamov A."/>
            <person name="Andreopoulos B."/>
            <person name="Cheng J.F."/>
            <person name="Woyke T."/>
            <person name="Pelin A."/>
            <person name="Henrissat B."/>
            <person name="Reynolds N.K."/>
            <person name="Benny G.L."/>
            <person name="Smith M.E."/>
            <person name="James T.Y."/>
            <person name="Grigoriev I.V."/>
        </authorList>
    </citation>
    <scope>NUCLEOTIDE SEQUENCE [LARGE SCALE GENOMIC DNA]</scope>
    <source>
        <strain evidence="3">CSF55</strain>
    </source>
</reference>
<evidence type="ECO:0000256" key="1">
    <source>
        <dbReference type="SAM" id="MobiDB-lite"/>
    </source>
</evidence>